<dbReference type="GeneID" id="111243199"/>
<dbReference type="AlphaFoldDB" id="A0A7M7IY30"/>
<evidence type="ECO:0000256" key="4">
    <source>
        <dbReference type="ARBA" id="ARBA00022989"/>
    </source>
</evidence>
<dbReference type="PANTHER" id="PTHR45799:SF2">
    <property type="entry name" value="RETICULON-LIKE PROTEIN"/>
    <property type="match status" value="1"/>
</dbReference>
<keyword evidence="4 6" id="KW-1133">Transmembrane helix</keyword>
<evidence type="ECO:0000313" key="8">
    <source>
        <dbReference type="EnsemblMetazoa" id="XP_022644147"/>
    </source>
</evidence>
<dbReference type="KEGG" id="vde:111243199"/>
<sequence>MAPRKNQKFGSQEPECESCPCQRLIYWRDPQKSGLALGLGFIILLSISKFSLISVLAYSLLAAVCSAFGFRVYKLVMSKVNKTEEAHPFQELLDTPLPEALSDTDRARKFGESLFSNTLNFISRFRSLLLIEDLIESAKLIIVLWFVTYIGAWFNGLTLVILSWIGLFTLPKVYLEYQTEIDEQLDKVWSIFGQVRSKIPGQVAKED</sequence>
<feature type="domain" description="Reticulon" evidence="7">
    <location>
        <begin position="21"/>
        <end position="207"/>
    </location>
</feature>
<dbReference type="RefSeq" id="XP_022644147.1">
    <property type="nucleotide sequence ID" value="XM_022788412.1"/>
</dbReference>
<dbReference type="PROSITE" id="PS50845">
    <property type="entry name" value="RETICULON"/>
    <property type="match status" value="1"/>
</dbReference>
<evidence type="ECO:0000256" key="1">
    <source>
        <dbReference type="ARBA" id="ARBA00004477"/>
    </source>
</evidence>
<reference evidence="8" key="1">
    <citation type="submission" date="2021-01" db="UniProtKB">
        <authorList>
            <consortium name="EnsemblMetazoa"/>
        </authorList>
    </citation>
    <scope>IDENTIFICATION</scope>
</reference>
<dbReference type="InParanoid" id="A0A7M7IY30"/>
<feature type="transmembrane region" description="Helical" evidence="6">
    <location>
        <begin position="56"/>
        <end position="73"/>
    </location>
</feature>
<comment type="subcellular location">
    <subcellularLocation>
        <location evidence="1 6">Endoplasmic reticulum membrane</location>
        <topology evidence="1 6">Multi-pass membrane protein</topology>
    </subcellularLocation>
</comment>
<keyword evidence="5 6" id="KW-0472">Membrane</keyword>
<evidence type="ECO:0000256" key="5">
    <source>
        <dbReference type="ARBA" id="ARBA00023136"/>
    </source>
</evidence>
<evidence type="ECO:0000259" key="7">
    <source>
        <dbReference type="PROSITE" id="PS50845"/>
    </source>
</evidence>
<accession>A0A7M7IY30</accession>
<evidence type="ECO:0000313" key="9">
    <source>
        <dbReference type="Proteomes" id="UP000594260"/>
    </source>
</evidence>
<keyword evidence="2 6" id="KW-0812">Transmembrane</keyword>
<dbReference type="GO" id="GO:0005789">
    <property type="term" value="C:endoplasmic reticulum membrane"/>
    <property type="evidence" value="ECO:0007669"/>
    <property type="project" value="UniProtKB-SubCell"/>
</dbReference>
<dbReference type="InterPro" id="IPR003388">
    <property type="entry name" value="Reticulon"/>
</dbReference>
<proteinExistence type="predicted"/>
<dbReference type="Pfam" id="PF02453">
    <property type="entry name" value="Reticulon"/>
    <property type="match status" value="1"/>
</dbReference>
<protein>
    <recommendedName>
        <fullName evidence="6">Reticulon-like protein</fullName>
    </recommendedName>
</protein>
<evidence type="ECO:0000256" key="3">
    <source>
        <dbReference type="ARBA" id="ARBA00022824"/>
    </source>
</evidence>
<dbReference type="Gene3D" id="1.20.5.2480">
    <property type="match status" value="1"/>
</dbReference>
<dbReference type="PANTHER" id="PTHR45799">
    <property type="entry name" value="RETICULON-LIKE PROTEIN"/>
    <property type="match status" value="1"/>
</dbReference>
<dbReference type="InterPro" id="IPR046964">
    <property type="entry name" value="RTN1-4"/>
</dbReference>
<dbReference type="Proteomes" id="UP000594260">
    <property type="component" value="Unplaced"/>
</dbReference>
<evidence type="ECO:0000256" key="6">
    <source>
        <dbReference type="RuleBase" id="RU363132"/>
    </source>
</evidence>
<dbReference type="EnsemblMetazoa" id="XM_022788412">
    <property type="protein sequence ID" value="XP_022644147"/>
    <property type="gene ID" value="LOC111243199"/>
</dbReference>
<feature type="transmembrane region" description="Helical" evidence="6">
    <location>
        <begin position="33"/>
        <end position="50"/>
    </location>
</feature>
<name>A0A7M7IY30_VARDE</name>
<feature type="transmembrane region" description="Helical" evidence="6">
    <location>
        <begin position="140"/>
        <end position="165"/>
    </location>
</feature>
<keyword evidence="3 6" id="KW-0256">Endoplasmic reticulum</keyword>
<evidence type="ECO:0000256" key="2">
    <source>
        <dbReference type="ARBA" id="ARBA00022692"/>
    </source>
</evidence>
<keyword evidence="9" id="KW-1185">Reference proteome</keyword>
<dbReference type="GO" id="GO:0030424">
    <property type="term" value="C:axon"/>
    <property type="evidence" value="ECO:0007669"/>
    <property type="project" value="TreeGrafter"/>
</dbReference>
<dbReference type="OMA" id="MVHINTA"/>
<organism evidence="8 9">
    <name type="scientific">Varroa destructor</name>
    <name type="common">Honeybee mite</name>
    <dbReference type="NCBI Taxonomy" id="109461"/>
    <lineage>
        <taxon>Eukaryota</taxon>
        <taxon>Metazoa</taxon>
        <taxon>Ecdysozoa</taxon>
        <taxon>Arthropoda</taxon>
        <taxon>Chelicerata</taxon>
        <taxon>Arachnida</taxon>
        <taxon>Acari</taxon>
        <taxon>Parasitiformes</taxon>
        <taxon>Mesostigmata</taxon>
        <taxon>Gamasina</taxon>
        <taxon>Dermanyssoidea</taxon>
        <taxon>Varroidae</taxon>
        <taxon>Varroa</taxon>
    </lineage>
</organism>
<dbReference type="OrthoDB" id="567788at2759"/>